<proteinExistence type="predicted"/>
<dbReference type="Gene3D" id="2.30.40.10">
    <property type="entry name" value="Urease, subunit C, domain 1"/>
    <property type="match status" value="1"/>
</dbReference>
<dbReference type="SUPFAM" id="SSF51338">
    <property type="entry name" value="Composite domain of metallo-dependent hydrolases"/>
    <property type="match status" value="1"/>
</dbReference>
<comment type="caution">
    <text evidence="2">The sequence shown here is derived from an EMBL/GenBank/DDBJ whole genome shotgun (WGS) entry which is preliminary data.</text>
</comment>
<dbReference type="Proteomes" id="UP001602245">
    <property type="component" value="Unassembled WGS sequence"/>
</dbReference>
<dbReference type="EMBL" id="JBIAZU010000001">
    <property type="protein sequence ID" value="MFF5288326.1"/>
    <property type="molecule type" value="Genomic_DNA"/>
</dbReference>
<dbReference type="PANTHER" id="PTHR43135">
    <property type="entry name" value="ALPHA-D-RIBOSE 1-METHYLPHOSPHONATE 5-TRIPHOSPHATE DIPHOSPHATASE"/>
    <property type="match status" value="1"/>
</dbReference>
<dbReference type="PANTHER" id="PTHR43135:SF3">
    <property type="entry name" value="ALPHA-D-RIBOSE 1-METHYLPHOSPHONATE 5-TRIPHOSPHATE DIPHOSPHATASE"/>
    <property type="match status" value="1"/>
</dbReference>
<organism evidence="2 3">
    <name type="scientific">Paractinoplanes globisporus</name>
    <dbReference type="NCBI Taxonomy" id="113565"/>
    <lineage>
        <taxon>Bacteria</taxon>
        <taxon>Bacillati</taxon>
        <taxon>Actinomycetota</taxon>
        <taxon>Actinomycetes</taxon>
        <taxon>Micromonosporales</taxon>
        <taxon>Micromonosporaceae</taxon>
        <taxon>Paractinoplanes</taxon>
    </lineage>
</organism>
<name>A0ABW6W4V1_9ACTN</name>
<dbReference type="SUPFAM" id="SSF51556">
    <property type="entry name" value="Metallo-dependent hydrolases"/>
    <property type="match status" value="1"/>
</dbReference>
<sequence length="390" mass="39489">MLAIRAARLFDGDGADPVERPVVLVEGGRIAAVLPGAEPPSGAEFVDLGDATMLPGLVDSHLHLAFDASADPVGSLAARDDDEVLATMRSAARLALSAGITTVRDLGDRGYLALKLRDELAGDPAAGPQILAAGPPITTVRGHCWFLGGGTPPGEIRAAVREHASRGVDVIKLMATGGEMTEGTASHVAQFDVADLRAAVDEAHRHGLPVTAHAHGRDGIANAVAAGVDMIEHGTFMTADGAATEPALLESIAAAGIPIGATVAHTPVPGAPPPPRVAMMIPLLIAVFRNVRAAGIPLICSTDAGIGPMSPHDSLPRGPAQLSGLLGIPPVEALRAVTSLPARACGLGDTKGRVAPGYDADLLAVAGDPLTDPAALTTVSAVFRAGVRVR</sequence>
<dbReference type="Pfam" id="PF01979">
    <property type="entry name" value="Amidohydro_1"/>
    <property type="match status" value="1"/>
</dbReference>
<dbReference type="InterPro" id="IPR006680">
    <property type="entry name" value="Amidohydro-rel"/>
</dbReference>
<dbReference type="InterPro" id="IPR051781">
    <property type="entry name" value="Metallo-dep_Hydrolase"/>
</dbReference>
<evidence type="ECO:0000259" key="1">
    <source>
        <dbReference type="Pfam" id="PF01979"/>
    </source>
</evidence>
<accession>A0ABW6W4V1</accession>
<reference evidence="2 3" key="1">
    <citation type="submission" date="2024-10" db="EMBL/GenBank/DDBJ databases">
        <title>The Natural Products Discovery Center: Release of the First 8490 Sequenced Strains for Exploring Actinobacteria Biosynthetic Diversity.</title>
        <authorList>
            <person name="Kalkreuter E."/>
            <person name="Kautsar S.A."/>
            <person name="Yang D."/>
            <person name="Bader C.D."/>
            <person name="Teijaro C.N."/>
            <person name="Fluegel L."/>
            <person name="Davis C.M."/>
            <person name="Simpson J.R."/>
            <person name="Lauterbach L."/>
            <person name="Steele A.D."/>
            <person name="Gui C."/>
            <person name="Meng S."/>
            <person name="Li G."/>
            <person name="Viehrig K."/>
            <person name="Ye F."/>
            <person name="Su P."/>
            <person name="Kiefer A.F."/>
            <person name="Nichols A."/>
            <person name="Cepeda A.J."/>
            <person name="Yan W."/>
            <person name="Fan B."/>
            <person name="Jiang Y."/>
            <person name="Adhikari A."/>
            <person name="Zheng C.-J."/>
            <person name="Schuster L."/>
            <person name="Cowan T.M."/>
            <person name="Smanski M.J."/>
            <person name="Chevrette M.G."/>
            <person name="De Carvalho L.P.S."/>
            <person name="Shen B."/>
        </authorList>
    </citation>
    <scope>NUCLEOTIDE SEQUENCE [LARGE SCALE GENOMIC DNA]</scope>
    <source>
        <strain evidence="2 3">NPDC000087</strain>
    </source>
</reference>
<gene>
    <name evidence="2" type="ORF">ACFY35_02740</name>
</gene>
<dbReference type="InterPro" id="IPR032466">
    <property type="entry name" value="Metal_Hydrolase"/>
</dbReference>
<dbReference type="InterPro" id="IPR011059">
    <property type="entry name" value="Metal-dep_hydrolase_composite"/>
</dbReference>
<dbReference type="Gene3D" id="3.20.20.140">
    <property type="entry name" value="Metal-dependent hydrolases"/>
    <property type="match status" value="1"/>
</dbReference>
<keyword evidence="3" id="KW-1185">Reference proteome</keyword>
<protein>
    <submittedName>
        <fullName evidence="2">Amidohydrolase family protein</fullName>
    </submittedName>
</protein>
<evidence type="ECO:0000313" key="2">
    <source>
        <dbReference type="EMBL" id="MFF5288326.1"/>
    </source>
</evidence>
<dbReference type="RefSeq" id="WP_020511337.1">
    <property type="nucleotide sequence ID" value="NZ_JBIAZU010000001.1"/>
</dbReference>
<feature type="domain" description="Amidohydrolase-related" evidence="1">
    <location>
        <begin position="52"/>
        <end position="388"/>
    </location>
</feature>
<evidence type="ECO:0000313" key="3">
    <source>
        <dbReference type="Proteomes" id="UP001602245"/>
    </source>
</evidence>